<evidence type="ECO:0000259" key="1">
    <source>
        <dbReference type="PROSITE" id="PS50943"/>
    </source>
</evidence>
<dbReference type="SMART" id="SM00530">
    <property type="entry name" value="HTH_XRE"/>
    <property type="match status" value="1"/>
</dbReference>
<keyword evidence="3" id="KW-1185">Reference proteome</keyword>
<sequence length="80" mass="9232">MISDDVKREFLVRFGKRLNKMRKSKGLSYRKLATLCETIDHSYISKIEKGEANITLETILELLIALGASPRDLFDFEIQL</sequence>
<comment type="caution">
    <text evidence="2">The sequence shown here is derived from an EMBL/GenBank/DDBJ whole genome shotgun (WGS) entry which is preliminary data.</text>
</comment>
<dbReference type="OrthoDB" id="678057at2"/>
<dbReference type="AlphaFoldDB" id="A0A2V4BNK3"/>
<proteinExistence type="predicted"/>
<dbReference type="GO" id="GO:0003677">
    <property type="term" value="F:DNA binding"/>
    <property type="evidence" value="ECO:0007669"/>
    <property type="project" value="InterPro"/>
</dbReference>
<dbReference type="PROSITE" id="PS50943">
    <property type="entry name" value="HTH_CROC1"/>
    <property type="match status" value="1"/>
</dbReference>
<reference evidence="2 3" key="1">
    <citation type="submission" date="2018-05" db="EMBL/GenBank/DDBJ databases">
        <title>Flavobacterium sp. strain IMCC34759, incomplete genome.</title>
        <authorList>
            <person name="Joung Y."/>
            <person name="Cho J."/>
        </authorList>
    </citation>
    <scope>NUCLEOTIDE SEQUENCE [LARGE SCALE GENOMIC DNA]</scope>
    <source>
        <strain evidence="2 3">IMCC34759</strain>
    </source>
</reference>
<accession>A0A2V4BNK3</accession>
<feature type="domain" description="HTH cro/C1-type" evidence="1">
    <location>
        <begin position="18"/>
        <end position="73"/>
    </location>
</feature>
<dbReference type="Proteomes" id="UP000247903">
    <property type="component" value="Unassembled WGS sequence"/>
</dbReference>
<organism evidence="2 3">
    <name type="scientific">Flavobacterium cheongpyeongense</name>
    <dbReference type="NCBI Taxonomy" id="2212651"/>
    <lineage>
        <taxon>Bacteria</taxon>
        <taxon>Pseudomonadati</taxon>
        <taxon>Bacteroidota</taxon>
        <taxon>Flavobacteriia</taxon>
        <taxon>Flavobacteriales</taxon>
        <taxon>Flavobacteriaceae</taxon>
        <taxon>Flavobacterium</taxon>
    </lineage>
</organism>
<dbReference type="InterPro" id="IPR001387">
    <property type="entry name" value="Cro/C1-type_HTH"/>
</dbReference>
<dbReference type="RefSeq" id="WP_110306848.1">
    <property type="nucleotide sequence ID" value="NZ_QJHK01000009.1"/>
</dbReference>
<dbReference type="Gene3D" id="1.10.260.40">
    <property type="entry name" value="lambda repressor-like DNA-binding domains"/>
    <property type="match status" value="1"/>
</dbReference>
<dbReference type="CDD" id="cd00093">
    <property type="entry name" value="HTH_XRE"/>
    <property type="match status" value="1"/>
</dbReference>
<evidence type="ECO:0000313" key="3">
    <source>
        <dbReference type="Proteomes" id="UP000247903"/>
    </source>
</evidence>
<dbReference type="InterPro" id="IPR010982">
    <property type="entry name" value="Lambda_DNA-bd_dom_sf"/>
</dbReference>
<name>A0A2V4BNK3_9FLAO</name>
<protein>
    <submittedName>
        <fullName evidence="2">XRE family transcriptional regulator</fullName>
    </submittedName>
</protein>
<dbReference type="SUPFAM" id="SSF47413">
    <property type="entry name" value="lambda repressor-like DNA-binding domains"/>
    <property type="match status" value="1"/>
</dbReference>
<dbReference type="Pfam" id="PF01381">
    <property type="entry name" value="HTH_3"/>
    <property type="match status" value="1"/>
</dbReference>
<gene>
    <name evidence="2" type="ORF">DMB65_11785</name>
</gene>
<dbReference type="EMBL" id="QJHK01000009">
    <property type="protein sequence ID" value="PXY40586.1"/>
    <property type="molecule type" value="Genomic_DNA"/>
</dbReference>
<evidence type="ECO:0000313" key="2">
    <source>
        <dbReference type="EMBL" id="PXY40586.1"/>
    </source>
</evidence>